<dbReference type="Gene3D" id="3.30.470.10">
    <property type="match status" value="1"/>
</dbReference>
<dbReference type="Proteomes" id="UP000481288">
    <property type="component" value="Unassembled WGS sequence"/>
</dbReference>
<accession>A0A7D8UNW1</accession>
<sequence length="345" mass="37619">MAAPRAGYGTLSSIRFMDGHVECVFNTPSGQWSEPKFIKSPFITMHGLAPGLHYACRNPEGEIQIFRPQASAARINHSSSFVSMPEIPEQLFMQCVETAVFMNSQYSCPHDVDGSLYIRPALFGSSCQIGLDPPDEFTFVVYVQHHIAFHGRGALKATIAEDFDRAATRGTGSAKVGGNYAPVIKWTRAAQKEGFHLLLHVDSKTQTEIEEFSTSGFIGIRSDGHATTMVLSSSNVIINSITVDSASKVADSLGWIVEKRAVKLTELETFSEVIAAGTAAGLVPIQSVYSKSMDRTFDFASAGPRYAELWDKFRGIQKGTVEDKFGWCWKLSSGNDSSPDGLQAV</sequence>
<evidence type="ECO:0000256" key="2">
    <source>
        <dbReference type="ARBA" id="ARBA00009320"/>
    </source>
</evidence>
<dbReference type="GO" id="GO:0009081">
    <property type="term" value="P:branched-chain amino acid metabolic process"/>
    <property type="evidence" value="ECO:0007669"/>
    <property type="project" value="InterPro"/>
</dbReference>
<feature type="modified residue" description="N6-(pyridoxal phosphate)lysine" evidence="6">
    <location>
        <position position="175"/>
    </location>
</feature>
<dbReference type="InterPro" id="IPR043131">
    <property type="entry name" value="BCAT-like_N"/>
</dbReference>
<dbReference type="InterPro" id="IPR005786">
    <property type="entry name" value="B_amino_transII"/>
</dbReference>
<organism evidence="7 8">
    <name type="scientific">Lachnellula cervina</name>
    <dbReference type="NCBI Taxonomy" id="1316786"/>
    <lineage>
        <taxon>Eukaryota</taxon>
        <taxon>Fungi</taxon>
        <taxon>Dikarya</taxon>
        <taxon>Ascomycota</taxon>
        <taxon>Pezizomycotina</taxon>
        <taxon>Leotiomycetes</taxon>
        <taxon>Helotiales</taxon>
        <taxon>Lachnaceae</taxon>
        <taxon>Lachnellula</taxon>
    </lineage>
</organism>
<reference evidence="7 8" key="1">
    <citation type="submission" date="2018-05" db="EMBL/GenBank/DDBJ databases">
        <title>Whole genome sequencing for identification of molecular markers to develop diagnostic detection tools for the regulated plant pathogen Lachnellula willkommii.</title>
        <authorList>
            <person name="Giroux E."/>
            <person name="Bilodeau G."/>
        </authorList>
    </citation>
    <scope>NUCLEOTIDE SEQUENCE [LARGE SCALE GENOMIC DNA]</scope>
    <source>
        <strain evidence="7 8">CBS 625.97</strain>
    </source>
</reference>
<dbReference type="PIRSF" id="PIRSF006468">
    <property type="entry name" value="BCAT1"/>
    <property type="match status" value="1"/>
</dbReference>
<keyword evidence="5" id="KW-0663">Pyridoxal phosphate</keyword>
<keyword evidence="4 7" id="KW-0808">Transferase</keyword>
<comment type="caution">
    <text evidence="7">The sequence shown here is derived from an EMBL/GenBank/DDBJ whole genome shotgun (WGS) entry which is preliminary data.</text>
</comment>
<comment type="similarity">
    <text evidence="2">Belongs to the class-IV pyridoxal-phosphate-dependent aminotransferase family.</text>
</comment>
<dbReference type="Pfam" id="PF01063">
    <property type="entry name" value="Aminotran_4"/>
    <property type="match status" value="1"/>
</dbReference>
<evidence type="ECO:0000256" key="3">
    <source>
        <dbReference type="ARBA" id="ARBA00022576"/>
    </source>
</evidence>
<dbReference type="Gene3D" id="3.20.10.10">
    <property type="entry name" value="D-amino Acid Aminotransferase, subunit A, domain 2"/>
    <property type="match status" value="1"/>
</dbReference>
<dbReference type="SUPFAM" id="SSF56752">
    <property type="entry name" value="D-aminoacid aminotransferase-like PLP-dependent enzymes"/>
    <property type="match status" value="1"/>
</dbReference>
<dbReference type="AlphaFoldDB" id="A0A7D8UNW1"/>
<evidence type="ECO:0000313" key="7">
    <source>
        <dbReference type="EMBL" id="TVY53725.1"/>
    </source>
</evidence>
<dbReference type="PANTHER" id="PTHR42825">
    <property type="entry name" value="AMINO ACID AMINOTRANSFERASE"/>
    <property type="match status" value="1"/>
</dbReference>
<comment type="cofactor">
    <cofactor evidence="1">
        <name>pyridoxal 5'-phosphate</name>
        <dbReference type="ChEBI" id="CHEBI:597326"/>
    </cofactor>
</comment>
<dbReference type="PANTHER" id="PTHR42825:SF2">
    <property type="entry name" value="BRANCHED-CHAIN-AMINO-ACID AMINOTRANSFERASE 3, CHLOROPLASTIC-RELATED"/>
    <property type="match status" value="1"/>
</dbReference>
<dbReference type="EMBL" id="QGMG01000419">
    <property type="protein sequence ID" value="TVY53725.1"/>
    <property type="molecule type" value="Genomic_DNA"/>
</dbReference>
<name>A0A7D8UNW1_9HELO</name>
<protein>
    <submittedName>
        <fullName evidence="7">Putative branched-chain-amino-acid aminotransferase TOXF</fullName>
    </submittedName>
</protein>
<evidence type="ECO:0000256" key="6">
    <source>
        <dbReference type="PIRSR" id="PIRSR006468-1"/>
    </source>
</evidence>
<proteinExistence type="inferred from homology"/>
<keyword evidence="8" id="KW-1185">Reference proteome</keyword>
<dbReference type="OrthoDB" id="409992at2759"/>
<evidence type="ECO:0000256" key="4">
    <source>
        <dbReference type="ARBA" id="ARBA00022679"/>
    </source>
</evidence>
<dbReference type="InterPro" id="IPR036038">
    <property type="entry name" value="Aminotransferase-like"/>
</dbReference>
<dbReference type="GO" id="GO:0004084">
    <property type="term" value="F:branched-chain-amino-acid transaminase activity"/>
    <property type="evidence" value="ECO:0007669"/>
    <property type="project" value="InterPro"/>
</dbReference>
<evidence type="ECO:0000256" key="5">
    <source>
        <dbReference type="ARBA" id="ARBA00022898"/>
    </source>
</evidence>
<dbReference type="InterPro" id="IPR001544">
    <property type="entry name" value="Aminotrans_IV"/>
</dbReference>
<evidence type="ECO:0000313" key="8">
    <source>
        <dbReference type="Proteomes" id="UP000481288"/>
    </source>
</evidence>
<dbReference type="InterPro" id="IPR043132">
    <property type="entry name" value="BCAT-like_C"/>
</dbReference>
<evidence type="ECO:0000256" key="1">
    <source>
        <dbReference type="ARBA" id="ARBA00001933"/>
    </source>
</evidence>
<keyword evidence="3 7" id="KW-0032">Aminotransferase</keyword>
<gene>
    <name evidence="7" type="primary">TOXF_1</name>
    <name evidence="7" type="ORF">LCER1_G003702</name>
</gene>